<reference evidence="2" key="1">
    <citation type="journal article" date="2023" name="bioRxiv">
        <title>Scaffold-level genome assemblies of two parasitoid biocontrol wasps reveal the parthenogenesis mechanism and an associated novel virus.</title>
        <authorList>
            <person name="Inwood S."/>
            <person name="Skelly J."/>
            <person name="Guhlin J."/>
            <person name="Harrop T."/>
            <person name="Goldson S."/>
            <person name="Dearden P."/>
        </authorList>
    </citation>
    <scope>NUCLEOTIDE SEQUENCE</scope>
    <source>
        <strain evidence="2">Irish</strain>
        <tissue evidence="2">Whole body</tissue>
    </source>
</reference>
<comment type="caution">
    <text evidence="2">The sequence shown here is derived from an EMBL/GenBank/DDBJ whole genome shotgun (WGS) entry which is preliminary data.</text>
</comment>
<dbReference type="EMBL" id="JAQQBS010001422">
    <property type="protein sequence ID" value="KAK0164305.1"/>
    <property type="molecule type" value="Genomic_DNA"/>
</dbReference>
<dbReference type="InterPro" id="IPR038606">
    <property type="entry name" value="To_sf"/>
</dbReference>
<evidence type="ECO:0000313" key="2">
    <source>
        <dbReference type="EMBL" id="KAK0164305.1"/>
    </source>
</evidence>
<evidence type="ECO:0000256" key="1">
    <source>
        <dbReference type="SAM" id="SignalP"/>
    </source>
</evidence>
<proteinExistence type="predicted"/>
<organism evidence="2 3">
    <name type="scientific">Microctonus aethiopoides</name>
    <dbReference type="NCBI Taxonomy" id="144406"/>
    <lineage>
        <taxon>Eukaryota</taxon>
        <taxon>Metazoa</taxon>
        <taxon>Ecdysozoa</taxon>
        <taxon>Arthropoda</taxon>
        <taxon>Hexapoda</taxon>
        <taxon>Insecta</taxon>
        <taxon>Pterygota</taxon>
        <taxon>Neoptera</taxon>
        <taxon>Endopterygota</taxon>
        <taxon>Hymenoptera</taxon>
        <taxon>Apocrita</taxon>
        <taxon>Ichneumonoidea</taxon>
        <taxon>Braconidae</taxon>
        <taxon>Euphorinae</taxon>
        <taxon>Microctonus</taxon>
    </lineage>
</organism>
<sequence>MRALSSCIFAIVIAITFAEVPSFIKVCGRRDPNLDTCVLNSVNALRDKLRTGIPEIQVPPLEPLALDRGLPLSNAKDLMAYARNVKLYNIHTFKVKNLHVDLEKKRLDIHISLDSIRMTGDYNITTKIVVPVTRMGHIDIQTKAIDARAVLHFKFINTKKGPRIFFSEMTCKLSIDGYTSKYHGTQEPDDTFGDVINSVINDQQKEILESITPQLEKVISTRVLEIANQIGTHFTYDELLPDRE</sequence>
<gene>
    <name evidence="2" type="ORF">PV328_002949</name>
</gene>
<name>A0AA39KJZ4_9HYME</name>
<dbReference type="SMART" id="SM00700">
    <property type="entry name" value="JHBP"/>
    <property type="match status" value="1"/>
</dbReference>
<dbReference type="PANTHER" id="PTHR11008:SF39">
    <property type="entry name" value="CIRCADIAN CLOCK-CONTROLLED PROTEIN-LIKE PROTEIN"/>
    <property type="match status" value="1"/>
</dbReference>
<dbReference type="InterPro" id="IPR010562">
    <property type="entry name" value="Haemolymph_juvenile_hormone-bd"/>
</dbReference>
<dbReference type="Gene3D" id="3.15.10.30">
    <property type="entry name" value="Haemolymph juvenile hormone binding protein"/>
    <property type="match status" value="1"/>
</dbReference>
<dbReference type="Pfam" id="PF06585">
    <property type="entry name" value="JHBP"/>
    <property type="match status" value="1"/>
</dbReference>
<keyword evidence="1" id="KW-0732">Signal</keyword>
<dbReference type="Proteomes" id="UP001168990">
    <property type="component" value="Unassembled WGS sequence"/>
</dbReference>
<reference evidence="2" key="2">
    <citation type="submission" date="2023-03" db="EMBL/GenBank/DDBJ databases">
        <authorList>
            <person name="Inwood S.N."/>
            <person name="Skelly J.G."/>
            <person name="Guhlin J."/>
            <person name="Harrop T.W.R."/>
            <person name="Goldson S.G."/>
            <person name="Dearden P.K."/>
        </authorList>
    </citation>
    <scope>NUCLEOTIDE SEQUENCE</scope>
    <source>
        <strain evidence="2">Irish</strain>
        <tissue evidence="2">Whole body</tissue>
    </source>
</reference>
<protein>
    <submittedName>
        <fullName evidence="2">Uncharacterized protein</fullName>
    </submittedName>
</protein>
<feature type="chain" id="PRO_5041203426" evidence="1">
    <location>
        <begin position="19"/>
        <end position="244"/>
    </location>
</feature>
<dbReference type="PANTHER" id="PTHR11008">
    <property type="entry name" value="PROTEIN TAKEOUT-LIKE PROTEIN"/>
    <property type="match status" value="1"/>
</dbReference>
<dbReference type="GO" id="GO:0005615">
    <property type="term" value="C:extracellular space"/>
    <property type="evidence" value="ECO:0007669"/>
    <property type="project" value="TreeGrafter"/>
</dbReference>
<accession>A0AA39KJZ4</accession>
<dbReference type="AlphaFoldDB" id="A0AA39KJZ4"/>
<keyword evidence="3" id="KW-1185">Reference proteome</keyword>
<evidence type="ECO:0000313" key="3">
    <source>
        <dbReference type="Proteomes" id="UP001168990"/>
    </source>
</evidence>
<feature type="signal peptide" evidence="1">
    <location>
        <begin position="1"/>
        <end position="18"/>
    </location>
</feature>